<dbReference type="Gene3D" id="1.20.1260.100">
    <property type="entry name" value="TspO/MBR protein"/>
    <property type="match status" value="1"/>
</dbReference>
<keyword evidence="8" id="KW-1185">Reference proteome</keyword>
<evidence type="ECO:0000256" key="6">
    <source>
        <dbReference type="SAM" id="Phobius"/>
    </source>
</evidence>
<name>A0A8J7FIZ7_9CYAN</name>
<evidence type="ECO:0000256" key="4">
    <source>
        <dbReference type="ARBA" id="ARBA00022989"/>
    </source>
</evidence>
<feature type="non-terminal residue" evidence="7">
    <location>
        <position position="152"/>
    </location>
</feature>
<dbReference type="InterPro" id="IPR038330">
    <property type="entry name" value="TspO/MBR-related_sf"/>
</dbReference>
<dbReference type="Proteomes" id="UP000620559">
    <property type="component" value="Unassembled WGS sequence"/>
</dbReference>
<dbReference type="GO" id="GO:0016020">
    <property type="term" value="C:membrane"/>
    <property type="evidence" value="ECO:0007669"/>
    <property type="project" value="UniProtKB-SubCell"/>
</dbReference>
<accession>A0A8J7FIZ7</accession>
<feature type="transmembrane region" description="Helical" evidence="6">
    <location>
        <begin position="116"/>
        <end position="137"/>
    </location>
</feature>
<evidence type="ECO:0000313" key="8">
    <source>
        <dbReference type="Proteomes" id="UP000620559"/>
    </source>
</evidence>
<dbReference type="CDD" id="cd15904">
    <property type="entry name" value="TSPO_MBR"/>
    <property type="match status" value="1"/>
</dbReference>
<dbReference type="RefSeq" id="WP_193926234.1">
    <property type="nucleotide sequence ID" value="NZ_JADEWL010000306.1"/>
</dbReference>
<dbReference type="AlphaFoldDB" id="A0A8J7FIZ7"/>
<evidence type="ECO:0000256" key="3">
    <source>
        <dbReference type="ARBA" id="ARBA00022692"/>
    </source>
</evidence>
<sequence length="152" mass="17028">MENSITSSSKFKSSRPFKWWHAVLILLFANLISAIPAGYNGEEAFYNNFTLPAIAPPDWLFAPVWLFNNITSLIGLYITANLRVSQSKKVFYWAEGISWVLFAVFTILYFGLKSPILGALDTALGLVATTISFIVAYKINKKASLFILPRLL</sequence>
<dbReference type="Pfam" id="PF03073">
    <property type="entry name" value="TspO_MBR"/>
    <property type="match status" value="1"/>
</dbReference>
<keyword evidence="5 6" id="KW-0472">Membrane</keyword>
<feature type="transmembrane region" description="Helical" evidence="6">
    <location>
        <begin position="90"/>
        <end position="110"/>
    </location>
</feature>
<comment type="similarity">
    <text evidence="2">Belongs to the TspO/BZRP family.</text>
</comment>
<proteinExistence type="inferred from homology"/>
<keyword evidence="4 6" id="KW-1133">Transmembrane helix</keyword>
<evidence type="ECO:0000256" key="2">
    <source>
        <dbReference type="ARBA" id="ARBA00007524"/>
    </source>
</evidence>
<protein>
    <submittedName>
        <fullName evidence="7">Tryptophan-rich sensory protein</fullName>
    </submittedName>
</protein>
<feature type="transmembrane region" description="Helical" evidence="6">
    <location>
        <begin position="59"/>
        <end position="78"/>
    </location>
</feature>
<evidence type="ECO:0000313" key="7">
    <source>
        <dbReference type="EMBL" id="MBE9217208.1"/>
    </source>
</evidence>
<organism evidence="7 8">
    <name type="scientific">Plectonema cf. radiosum LEGE 06105</name>
    <dbReference type="NCBI Taxonomy" id="945769"/>
    <lineage>
        <taxon>Bacteria</taxon>
        <taxon>Bacillati</taxon>
        <taxon>Cyanobacteriota</taxon>
        <taxon>Cyanophyceae</taxon>
        <taxon>Oscillatoriophycideae</taxon>
        <taxon>Oscillatoriales</taxon>
        <taxon>Microcoleaceae</taxon>
        <taxon>Plectonema</taxon>
    </lineage>
</organism>
<evidence type="ECO:0000256" key="5">
    <source>
        <dbReference type="ARBA" id="ARBA00023136"/>
    </source>
</evidence>
<gene>
    <name evidence="7" type="ORF">IQ247_31945</name>
</gene>
<comment type="subcellular location">
    <subcellularLocation>
        <location evidence="1">Membrane</location>
        <topology evidence="1">Multi-pass membrane protein</topology>
    </subcellularLocation>
</comment>
<dbReference type="EMBL" id="JADEWL010000306">
    <property type="protein sequence ID" value="MBE9217208.1"/>
    <property type="molecule type" value="Genomic_DNA"/>
</dbReference>
<reference evidence="7" key="1">
    <citation type="submission" date="2020-10" db="EMBL/GenBank/DDBJ databases">
        <authorList>
            <person name="Castelo-Branco R."/>
            <person name="Eusebio N."/>
            <person name="Adriana R."/>
            <person name="Vieira A."/>
            <person name="Brugerolle De Fraissinette N."/>
            <person name="Rezende De Castro R."/>
            <person name="Schneider M.P."/>
            <person name="Vasconcelos V."/>
            <person name="Leao P.N."/>
        </authorList>
    </citation>
    <scope>NUCLEOTIDE SEQUENCE</scope>
    <source>
        <strain evidence="7">LEGE 06105</strain>
    </source>
</reference>
<keyword evidence="3 6" id="KW-0812">Transmembrane</keyword>
<feature type="transmembrane region" description="Helical" evidence="6">
    <location>
        <begin position="20"/>
        <end position="39"/>
    </location>
</feature>
<dbReference type="InterPro" id="IPR004307">
    <property type="entry name" value="TspO_MBR"/>
</dbReference>
<evidence type="ECO:0000256" key="1">
    <source>
        <dbReference type="ARBA" id="ARBA00004141"/>
    </source>
</evidence>
<comment type="caution">
    <text evidence="7">The sequence shown here is derived from an EMBL/GenBank/DDBJ whole genome shotgun (WGS) entry which is preliminary data.</text>
</comment>